<evidence type="ECO:0008006" key="3">
    <source>
        <dbReference type="Google" id="ProtNLM"/>
    </source>
</evidence>
<gene>
    <name evidence="1" type="ORF">HMPREF1090_00553</name>
</gene>
<dbReference type="AlphaFoldDB" id="A0A0E2HFH7"/>
<dbReference type="EMBL" id="AGYR01000005">
    <property type="protein sequence ID" value="ENZ19169.1"/>
    <property type="molecule type" value="Genomic_DNA"/>
</dbReference>
<evidence type="ECO:0000313" key="1">
    <source>
        <dbReference type="EMBL" id="ENZ19169.1"/>
    </source>
</evidence>
<protein>
    <recommendedName>
        <fullName evidence="3">Sensor histidine kinase NatK C-terminal domain-containing protein</fullName>
    </recommendedName>
</protein>
<organism evidence="1 2">
    <name type="scientific">[Clostridium] clostridioforme 90A8</name>
    <dbReference type="NCBI Taxonomy" id="999408"/>
    <lineage>
        <taxon>Bacteria</taxon>
        <taxon>Bacillati</taxon>
        <taxon>Bacillota</taxon>
        <taxon>Clostridia</taxon>
        <taxon>Lachnospirales</taxon>
        <taxon>Lachnospiraceae</taxon>
        <taxon>Enterocloster</taxon>
    </lineage>
</organism>
<reference evidence="1 2" key="1">
    <citation type="submission" date="2013-01" db="EMBL/GenBank/DDBJ databases">
        <title>The Genome Sequence of Clostridium clostridioforme 90A8.</title>
        <authorList>
            <consortium name="The Broad Institute Genome Sequencing Platform"/>
            <person name="Earl A."/>
            <person name="Ward D."/>
            <person name="Feldgarden M."/>
            <person name="Gevers D."/>
            <person name="Courvalin P."/>
            <person name="Lambert T."/>
            <person name="Walker B."/>
            <person name="Young S.K."/>
            <person name="Zeng Q."/>
            <person name="Gargeya S."/>
            <person name="Fitzgerald M."/>
            <person name="Haas B."/>
            <person name="Abouelleil A."/>
            <person name="Alvarado L."/>
            <person name="Arachchi H.M."/>
            <person name="Berlin A.M."/>
            <person name="Chapman S.B."/>
            <person name="Dewar J."/>
            <person name="Goldberg J."/>
            <person name="Griggs A."/>
            <person name="Gujja S."/>
            <person name="Hansen M."/>
            <person name="Howarth C."/>
            <person name="Imamovic A."/>
            <person name="Larimer J."/>
            <person name="McCowan C."/>
            <person name="Murphy C."/>
            <person name="Neiman D."/>
            <person name="Pearson M."/>
            <person name="Priest M."/>
            <person name="Roberts A."/>
            <person name="Saif S."/>
            <person name="Shea T."/>
            <person name="Sisk P."/>
            <person name="Sykes S."/>
            <person name="Wortman J."/>
            <person name="Nusbaum C."/>
            <person name="Birren B."/>
        </authorList>
    </citation>
    <scope>NUCLEOTIDE SEQUENCE [LARGE SCALE GENOMIC DNA]</scope>
    <source>
        <strain evidence="1 2">90A8</strain>
    </source>
</reference>
<dbReference type="Proteomes" id="UP000013085">
    <property type="component" value="Unassembled WGS sequence"/>
</dbReference>
<dbReference type="RefSeq" id="WP_002586669.1">
    <property type="nucleotide sequence ID" value="NZ_KB850987.1"/>
</dbReference>
<dbReference type="PATRIC" id="fig|999408.3.peg.591"/>
<name>A0A0E2HFH7_9FIRM</name>
<dbReference type="HOGENOM" id="CLU_1882128_0_0_9"/>
<proteinExistence type="predicted"/>
<sequence length="135" mass="15352">MVQSCIGRDDKAGLSEYIEIYKTELPPDIREIYCRSQAVNALICCYASQVRRHKNRFEAQAAYPEQCPVPDTEVTVLLGNLLENAVEARLCEKNVKCSIREMADRCGGETLFEQKAGMFYASVWLRLPEEVDSRP</sequence>
<dbReference type="GeneID" id="57962579"/>
<evidence type="ECO:0000313" key="2">
    <source>
        <dbReference type="Proteomes" id="UP000013085"/>
    </source>
</evidence>
<comment type="caution">
    <text evidence="1">The sequence shown here is derived from an EMBL/GenBank/DDBJ whole genome shotgun (WGS) entry which is preliminary data.</text>
</comment>
<accession>A0A0E2HFH7</accession>